<feature type="region of interest" description="Disordered" evidence="1">
    <location>
        <begin position="177"/>
        <end position="243"/>
    </location>
</feature>
<dbReference type="InterPro" id="IPR044221">
    <property type="entry name" value="DYAD/AMEIOTIC1"/>
</dbReference>
<name>A0A7I8J6X1_SPIIN</name>
<dbReference type="AlphaFoldDB" id="A0A7I8J6X1"/>
<dbReference type="EMBL" id="CACRZD030000009">
    <property type="protein sequence ID" value="CAA6665770.1"/>
    <property type="molecule type" value="Genomic_DNA"/>
</dbReference>
<sequence length="322" mass="36709">MFEVGMFYEIDHGQLLPKSPIHLKDVRVVKVSEKTRLNVTVSFPSAFSLRKYFGNEKIAVEAEAMPPPQHPELDEQFVMGFDRASKILSRLIPSTEVEGEAHLERFWLVAPKEEDEPESIPLTAAADEQEEDEGGMIPAESCLLILKRSGRSAGARARHWGCSQGRRDGRAVWGRWEEEDTRDCPEEKRKKEEKSLKKAKLDRGGASDRKVFKAPKDRWSSEREGGRTWEPHTAAGAEGGSEEAYRDTGLLDHLLKHMAGKVVSEGKERFRRRHNPEGAMEYWLEAAELQELRRTAGMEARGLHLSIRRRVRERGRPFEGRT</sequence>
<evidence type="ECO:0000259" key="2">
    <source>
        <dbReference type="Pfam" id="PF25874"/>
    </source>
</evidence>
<dbReference type="Pfam" id="PF25874">
    <property type="entry name" value="WHD_plant_repro"/>
    <property type="match status" value="1"/>
</dbReference>
<proteinExistence type="predicted"/>
<organism evidence="3">
    <name type="scientific">Spirodela intermedia</name>
    <name type="common">Intermediate duckweed</name>
    <dbReference type="NCBI Taxonomy" id="51605"/>
    <lineage>
        <taxon>Eukaryota</taxon>
        <taxon>Viridiplantae</taxon>
        <taxon>Streptophyta</taxon>
        <taxon>Embryophyta</taxon>
        <taxon>Tracheophyta</taxon>
        <taxon>Spermatophyta</taxon>
        <taxon>Magnoliopsida</taxon>
        <taxon>Liliopsida</taxon>
        <taxon>Araceae</taxon>
        <taxon>Lemnoideae</taxon>
        <taxon>Spirodela</taxon>
    </lineage>
</organism>
<evidence type="ECO:0000256" key="1">
    <source>
        <dbReference type="SAM" id="MobiDB-lite"/>
    </source>
</evidence>
<gene>
    <name evidence="3" type="ORF">SI7747_09012159</name>
</gene>
<reference evidence="3 4" key="1">
    <citation type="submission" date="2019-12" db="EMBL/GenBank/DDBJ databases">
        <authorList>
            <person name="Scholz U."/>
            <person name="Mascher M."/>
            <person name="Fiebig A."/>
        </authorList>
    </citation>
    <scope>NUCLEOTIDE SEQUENCE</scope>
</reference>
<evidence type="ECO:0000313" key="4">
    <source>
        <dbReference type="Proteomes" id="UP001189122"/>
    </source>
</evidence>
<dbReference type="PANTHER" id="PTHR46740:SF2">
    <property type="entry name" value="PROTEIN DYAD"/>
    <property type="match status" value="1"/>
</dbReference>
<feature type="compositionally biased region" description="Basic and acidic residues" evidence="1">
    <location>
        <begin position="182"/>
        <end position="230"/>
    </location>
</feature>
<accession>A0A7I8J6X1</accession>
<dbReference type="InterPro" id="IPR059080">
    <property type="entry name" value="WHD_PTC1"/>
</dbReference>
<evidence type="ECO:0000313" key="3">
    <source>
        <dbReference type="EMBL" id="CAA2626460.1"/>
    </source>
</evidence>
<dbReference type="PANTHER" id="PTHR46740">
    <property type="entry name" value="PROTEIN DYAD"/>
    <property type="match status" value="1"/>
</dbReference>
<dbReference type="GO" id="GO:0051177">
    <property type="term" value="P:meiotic sister chromatid cohesion"/>
    <property type="evidence" value="ECO:0007669"/>
    <property type="project" value="InterPro"/>
</dbReference>
<protein>
    <recommendedName>
        <fullName evidence="2">PTC1-like winged helix-turn-helix domain-containing protein</fullName>
    </recommendedName>
</protein>
<dbReference type="GO" id="GO:0007131">
    <property type="term" value="P:reciprocal meiotic recombination"/>
    <property type="evidence" value="ECO:0007669"/>
    <property type="project" value="InterPro"/>
</dbReference>
<feature type="domain" description="PTC1-like winged helix-turn-helix" evidence="2">
    <location>
        <begin position="246"/>
        <end position="286"/>
    </location>
</feature>
<keyword evidence="4" id="KW-1185">Reference proteome</keyword>
<dbReference type="EMBL" id="LR743596">
    <property type="protein sequence ID" value="CAA2626460.1"/>
    <property type="molecule type" value="Genomic_DNA"/>
</dbReference>
<dbReference type="Proteomes" id="UP001189122">
    <property type="component" value="Unassembled WGS sequence"/>
</dbReference>